<dbReference type="PANTHER" id="PTHR14269:SF62">
    <property type="entry name" value="CDP-DIACYLGLYCEROL--GLYCEROL-3-PHOSPHATE 3-PHOSPHATIDYLTRANSFERASE 1, CHLOROPLASTIC"/>
    <property type="match status" value="1"/>
</dbReference>
<evidence type="ECO:0000256" key="14">
    <source>
        <dbReference type="ARBA" id="ARBA00048586"/>
    </source>
</evidence>
<dbReference type="InterPro" id="IPR004570">
    <property type="entry name" value="Phosphatidylglycerol_P_synth"/>
</dbReference>
<evidence type="ECO:0000256" key="8">
    <source>
        <dbReference type="ARBA" id="ARBA00022692"/>
    </source>
</evidence>
<dbReference type="Gene3D" id="1.20.120.1760">
    <property type="match status" value="1"/>
</dbReference>
<dbReference type="PIRSF" id="PIRSF000847">
    <property type="entry name" value="Phos_ph_gly_syn"/>
    <property type="match status" value="1"/>
</dbReference>
<evidence type="ECO:0000256" key="16">
    <source>
        <dbReference type="RuleBase" id="RU003750"/>
    </source>
</evidence>
<keyword evidence="13" id="KW-1208">Phospholipid metabolism</keyword>
<dbReference type="EC" id="2.7.8.5" evidence="4 15"/>
<dbReference type="RefSeq" id="WP_144996050.1">
    <property type="nucleotide sequence ID" value="NZ_CP036281.1"/>
</dbReference>
<evidence type="ECO:0000256" key="3">
    <source>
        <dbReference type="ARBA" id="ARBA00010441"/>
    </source>
</evidence>
<evidence type="ECO:0000256" key="13">
    <source>
        <dbReference type="ARBA" id="ARBA00023264"/>
    </source>
</evidence>
<dbReference type="GO" id="GO:0046474">
    <property type="term" value="P:glycerophospholipid biosynthetic process"/>
    <property type="evidence" value="ECO:0007669"/>
    <property type="project" value="TreeGrafter"/>
</dbReference>
<keyword evidence="6" id="KW-0444">Lipid biosynthesis</keyword>
<dbReference type="InterPro" id="IPR000462">
    <property type="entry name" value="CDP-OH_P_trans"/>
</dbReference>
<dbReference type="PROSITE" id="PS00379">
    <property type="entry name" value="CDP_ALCOHOL_P_TRANSF"/>
    <property type="match status" value="1"/>
</dbReference>
<dbReference type="GO" id="GO:0016020">
    <property type="term" value="C:membrane"/>
    <property type="evidence" value="ECO:0007669"/>
    <property type="project" value="UniProtKB-SubCell"/>
</dbReference>
<dbReference type="Proteomes" id="UP000317178">
    <property type="component" value="Chromosome"/>
</dbReference>
<keyword evidence="7 16" id="KW-0808">Transferase</keyword>
<proteinExistence type="inferred from homology"/>
<dbReference type="EMBL" id="CP036281">
    <property type="protein sequence ID" value="QDU80814.1"/>
    <property type="molecule type" value="Genomic_DNA"/>
</dbReference>
<accession>A0A518CNP8</accession>
<evidence type="ECO:0000256" key="9">
    <source>
        <dbReference type="ARBA" id="ARBA00022989"/>
    </source>
</evidence>
<evidence type="ECO:0000256" key="10">
    <source>
        <dbReference type="ARBA" id="ARBA00023098"/>
    </source>
</evidence>
<dbReference type="InterPro" id="IPR048254">
    <property type="entry name" value="CDP_ALCOHOL_P_TRANSF_CS"/>
</dbReference>
<keyword evidence="9 17" id="KW-1133">Transmembrane helix</keyword>
<comment type="catalytic activity">
    <reaction evidence="14">
        <text>a CDP-1,2-diacyl-sn-glycerol + sn-glycerol 3-phosphate = a 1,2-diacyl-sn-glycero-3-phospho-(1'-sn-glycero-3'-phosphate) + CMP + H(+)</text>
        <dbReference type="Rhea" id="RHEA:12593"/>
        <dbReference type="ChEBI" id="CHEBI:15378"/>
        <dbReference type="ChEBI" id="CHEBI:57597"/>
        <dbReference type="ChEBI" id="CHEBI:58332"/>
        <dbReference type="ChEBI" id="CHEBI:60110"/>
        <dbReference type="ChEBI" id="CHEBI:60377"/>
        <dbReference type="EC" id="2.7.8.5"/>
    </reaction>
</comment>
<protein>
    <recommendedName>
        <fullName evidence="5 15">CDP-diacylglycerol--glycerol-3-phosphate 3-phosphatidyltransferase</fullName>
        <ecNumber evidence="4 15">2.7.8.5</ecNumber>
    </recommendedName>
</protein>
<dbReference type="GO" id="GO:0008444">
    <property type="term" value="F:CDP-diacylglycerol-glycerol-3-phosphate 3-phosphatidyltransferase activity"/>
    <property type="evidence" value="ECO:0007669"/>
    <property type="project" value="UniProtKB-UniRule"/>
</dbReference>
<keyword evidence="19" id="KW-1185">Reference proteome</keyword>
<evidence type="ECO:0000256" key="5">
    <source>
        <dbReference type="ARBA" id="ARBA00014944"/>
    </source>
</evidence>
<evidence type="ECO:0000313" key="18">
    <source>
        <dbReference type="EMBL" id="QDU80814.1"/>
    </source>
</evidence>
<feature type="transmembrane region" description="Helical" evidence="17">
    <location>
        <begin position="177"/>
        <end position="195"/>
    </location>
</feature>
<gene>
    <name evidence="18" type="primary">pgsA</name>
    <name evidence="18" type="ORF">Pla110_25490</name>
</gene>
<evidence type="ECO:0000256" key="7">
    <source>
        <dbReference type="ARBA" id="ARBA00022679"/>
    </source>
</evidence>
<dbReference type="KEGG" id="plon:Pla110_25490"/>
<dbReference type="InterPro" id="IPR050324">
    <property type="entry name" value="CDP-alcohol_PTase-I"/>
</dbReference>
<dbReference type="OrthoDB" id="9796672at2"/>
<comment type="subcellular location">
    <subcellularLocation>
        <location evidence="1">Membrane</location>
        <topology evidence="1">Multi-pass membrane protein</topology>
    </subcellularLocation>
</comment>
<organism evidence="18 19">
    <name type="scientific">Polystyrenella longa</name>
    <dbReference type="NCBI Taxonomy" id="2528007"/>
    <lineage>
        <taxon>Bacteria</taxon>
        <taxon>Pseudomonadati</taxon>
        <taxon>Planctomycetota</taxon>
        <taxon>Planctomycetia</taxon>
        <taxon>Planctomycetales</taxon>
        <taxon>Planctomycetaceae</taxon>
        <taxon>Polystyrenella</taxon>
    </lineage>
</organism>
<evidence type="ECO:0000256" key="6">
    <source>
        <dbReference type="ARBA" id="ARBA00022516"/>
    </source>
</evidence>
<reference evidence="18 19" key="1">
    <citation type="submission" date="2019-02" db="EMBL/GenBank/DDBJ databases">
        <title>Deep-cultivation of Planctomycetes and their phenomic and genomic characterization uncovers novel biology.</title>
        <authorList>
            <person name="Wiegand S."/>
            <person name="Jogler M."/>
            <person name="Boedeker C."/>
            <person name="Pinto D."/>
            <person name="Vollmers J."/>
            <person name="Rivas-Marin E."/>
            <person name="Kohn T."/>
            <person name="Peeters S.H."/>
            <person name="Heuer A."/>
            <person name="Rast P."/>
            <person name="Oberbeckmann S."/>
            <person name="Bunk B."/>
            <person name="Jeske O."/>
            <person name="Meyerdierks A."/>
            <person name="Storesund J.E."/>
            <person name="Kallscheuer N."/>
            <person name="Luecker S."/>
            <person name="Lage O.M."/>
            <person name="Pohl T."/>
            <person name="Merkel B.J."/>
            <person name="Hornburger P."/>
            <person name="Mueller R.-W."/>
            <person name="Bruemmer F."/>
            <person name="Labrenz M."/>
            <person name="Spormann A.M."/>
            <person name="Op den Camp H."/>
            <person name="Overmann J."/>
            <person name="Amann R."/>
            <person name="Jetten M.S.M."/>
            <person name="Mascher T."/>
            <person name="Medema M.H."/>
            <person name="Devos D.P."/>
            <person name="Kaster A.-K."/>
            <person name="Ovreas L."/>
            <person name="Rohde M."/>
            <person name="Galperin M.Y."/>
            <person name="Jogler C."/>
        </authorList>
    </citation>
    <scope>NUCLEOTIDE SEQUENCE [LARGE SCALE GENOMIC DNA]</scope>
    <source>
        <strain evidence="18 19">Pla110</strain>
    </source>
</reference>
<sequence length="206" mass="23088">MNAESTQKEPQQSLQSQRVVCNIPNAITLSRLLLACVLFLLIDIQGFWITSAVLFVFAASTDFLDGYIARKYGMVTILGRIMDPFVDKIIVGGAFLFLLGEPDRSGVNAWMVLIVIGREMFISSLRGFLEKQGQDFSAAWSGKVKMTLQCVAVTCSLLSLSPDYFFNDSWFLLCRDILLWMAIAITLYSGIEYIIRASHLWSSTDD</sequence>
<dbReference type="AlphaFoldDB" id="A0A518CNP8"/>
<dbReference type="PANTHER" id="PTHR14269">
    <property type="entry name" value="CDP-DIACYLGLYCEROL--GLYCEROL-3-PHOSPHATE 3-PHOSPHATIDYLTRANSFERASE-RELATED"/>
    <property type="match status" value="1"/>
</dbReference>
<evidence type="ECO:0000256" key="12">
    <source>
        <dbReference type="ARBA" id="ARBA00023209"/>
    </source>
</evidence>
<comment type="similarity">
    <text evidence="3 16">Belongs to the CDP-alcohol phosphatidyltransferase class-I family.</text>
</comment>
<dbReference type="NCBIfam" id="TIGR00560">
    <property type="entry name" value="pgsA"/>
    <property type="match status" value="1"/>
</dbReference>
<evidence type="ECO:0000256" key="1">
    <source>
        <dbReference type="ARBA" id="ARBA00004141"/>
    </source>
</evidence>
<evidence type="ECO:0000256" key="15">
    <source>
        <dbReference type="NCBIfam" id="TIGR00560"/>
    </source>
</evidence>
<feature type="transmembrane region" description="Helical" evidence="17">
    <location>
        <begin position="20"/>
        <end position="42"/>
    </location>
</feature>
<keyword evidence="11 17" id="KW-0472">Membrane</keyword>
<evidence type="ECO:0000256" key="17">
    <source>
        <dbReference type="SAM" id="Phobius"/>
    </source>
</evidence>
<dbReference type="Pfam" id="PF01066">
    <property type="entry name" value="CDP-OH_P_transf"/>
    <property type="match status" value="1"/>
</dbReference>
<evidence type="ECO:0000256" key="11">
    <source>
        <dbReference type="ARBA" id="ARBA00023136"/>
    </source>
</evidence>
<keyword evidence="10" id="KW-0443">Lipid metabolism</keyword>
<dbReference type="InterPro" id="IPR043130">
    <property type="entry name" value="CDP-OH_PTrfase_TM_dom"/>
</dbReference>
<keyword evidence="12" id="KW-0594">Phospholipid biosynthesis</keyword>
<evidence type="ECO:0000256" key="2">
    <source>
        <dbReference type="ARBA" id="ARBA00005042"/>
    </source>
</evidence>
<name>A0A518CNP8_9PLAN</name>
<feature type="transmembrane region" description="Helical" evidence="17">
    <location>
        <begin position="48"/>
        <end position="69"/>
    </location>
</feature>
<comment type="pathway">
    <text evidence="2">Phospholipid metabolism; phosphatidylglycerol biosynthesis; phosphatidylglycerol from CDP-diacylglycerol: step 1/2.</text>
</comment>
<evidence type="ECO:0000313" key="19">
    <source>
        <dbReference type="Proteomes" id="UP000317178"/>
    </source>
</evidence>
<keyword evidence="8 17" id="KW-0812">Transmembrane</keyword>
<evidence type="ECO:0000256" key="4">
    <source>
        <dbReference type="ARBA" id="ARBA00013170"/>
    </source>
</evidence>